<name>A0A914XI97_9BILA</name>
<keyword evidence="2" id="KW-1185">Reference proteome</keyword>
<sequence length="239" mass="26156">MKTPAVLLVLLFVRSFAFPVEDVAETASNKADVNAEIEEKFGDFKENCFPKPSGGCSCNEKDADGNEVVAKYDAEAQCKLPAFNETREGAEEVEETVSNKAAVNAEIEEKFGDFKENCFPKPSGGCSCNEKDADGNEVVAKYDAEAQCKLPVFTETREGVPIFKRSVTEEQARANYDKVVQELKEKFKGLKEGCYPRPKGCLCVVGKNADGRDITERRMKEMDCKCREGEVGSGCPAGA</sequence>
<reference evidence="3" key="1">
    <citation type="submission" date="2022-11" db="UniProtKB">
        <authorList>
            <consortium name="WormBaseParasite"/>
        </authorList>
    </citation>
    <scope>IDENTIFICATION</scope>
</reference>
<dbReference type="AlphaFoldDB" id="A0A914XI97"/>
<keyword evidence="1" id="KW-0732">Signal</keyword>
<dbReference type="WBParaSite" id="PSAMB.scaffold790size41343.g8725.t1">
    <property type="protein sequence ID" value="PSAMB.scaffold790size41343.g8725.t1"/>
    <property type="gene ID" value="PSAMB.scaffold790size41343.g8725"/>
</dbReference>
<proteinExistence type="predicted"/>
<evidence type="ECO:0000256" key="1">
    <source>
        <dbReference type="SAM" id="SignalP"/>
    </source>
</evidence>
<feature type="chain" id="PRO_5037641032" evidence="1">
    <location>
        <begin position="18"/>
        <end position="239"/>
    </location>
</feature>
<feature type="signal peptide" evidence="1">
    <location>
        <begin position="1"/>
        <end position="17"/>
    </location>
</feature>
<accession>A0A914XI97</accession>
<dbReference type="Proteomes" id="UP000887566">
    <property type="component" value="Unplaced"/>
</dbReference>
<protein>
    <submittedName>
        <fullName evidence="3">Uncharacterized protein</fullName>
    </submittedName>
</protein>
<evidence type="ECO:0000313" key="3">
    <source>
        <dbReference type="WBParaSite" id="PSAMB.scaffold790size41343.g8725.t1"/>
    </source>
</evidence>
<evidence type="ECO:0000313" key="2">
    <source>
        <dbReference type="Proteomes" id="UP000887566"/>
    </source>
</evidence>
<organism evidence="2 3">
    <name type="scientific">Plectus sambesii</name>
    <dbReference type="NCBI Taxonomy" id="2011161"/>
    <lineage>
        <taxon>Eukaryota</taxon>
        <taxon>Metazoa</taxon>
        <taxon>Ecdysozoa</taxon>
        <taxon>Nematoda</taxon>
        <taxon>Chromadorea</taxon>
        <taxon>Plectida</taxon>
        <taxon>Plectina</taxon>
        <taxon>Plectoidea</taxon>
        <taxon>Plectidae</taxon>
        <taxon>Plectus</taxon>
    </lineage>
</organism>